<reference evidence="3 6" key="1">
    <citation type="submission" date="2015-06" db="EMBL/GenBank/DDBJ databases">
        <title>The Genome Sequence of Enterococcus durans 4EA1.</title>
        <authorList>
            <consortium name="The Broad Institute Genomics Platform"/>
            <consortium name="The Broad Institute Genome Sequencing Center for Infectious Disease"/>
            <person name="Earl A.M."/>
            <person name="Van Tyne D."/>
            <person name="Lebreton F."/>
            <person name="Saavedra J.T."/>
            <person name="Gilmore M.S."/>
            <person name="Manson Mcguire A."/>
            <person name="Clock S."/>
            <person name="Crupain M."/>
            <person name="Rangan U."/>
            <person name="Young S."/>
            <person name="Abouelleil A."/>
            <person name="Cao P."/>
            <person name="Chapman S.B."/>
            <person name="Griggs A."/>
            <person name="Priest M."/>
            <person name="Shea T."/>
            <person name="Wortman J."/>
            <person name="Nusbaum C."/>
            <person name="Birren B."/>
        </authorList>
    </citation>
    <scope>NUCLEOTIDE SEQUENCE [LARGE SCALE GENOMIC DNA]</scope>
    <source>
        <strain evidence="3 6">4EA1</strain>
    </source>
</reference>
<accession>A0A2A7SLS9</accession>
<protein>
    <submittedName>
        <fullName evidence="3">Uncharacterized protein</fullName>
    </submittedName>
</protein>
<feature type="transmembrane region" description="Helical" evidence="1">
    <location>
        <begin position="29"/>
        <end position="45"/>
    </location>
</feature>
<evidence type="ECO:0000313" key="5">
    <source>
        <dbReference type="Proteomes" id="UP000220669"/>
    </source>
</evidence>
<gene>
    <name evidence="2" type="ORF">CRM96_06125</name>
    <name evidence="3" type="ORF">EA71_01256</name>
    <name evidence="4" type="ORF">NCTC8129_02334</name>
</gene>
<dbReference type="STRING" id="53345.LIU_07565"/>
<dbReference type="KEGG" id="edu:LIU_07565"/>
<evidence type="ECO:0000313" key="6">
    <source>
        <dbReference type="Proteomes" id="UP000252797"/>
    </source>
</evidence>
<organism evidence="3 6">
    <name type="scientific">Enterococcus durans</name>
    <dbReference type="NCBI Taxonomy" id="53345"/>
    <lineage>
        <taxon>Bacteria</taxon>
        <taxon>Bacillati</taxon>
        <taxon>Bacillota</taxon>
        <taxon>Bacilli</taxon>
        <taxon>Lactobacillales</taxon>
        <taxon>Enterococcaceae</taxon>
        <taxon>Enterococcus</taxon>
    </lineage>
</organism>
<proteinExistence type="predicted"/>
<reference evidence="4 7" key="3">
    <citation type="submission" date="2018-06" db="EMBL/GenBank/DDBJ databases">
        <authorList>
            <consortium name="Pathogen Informatics"/>
            <person name="Doyle S."/>
        </authorList>
    </citation>
    <scope>NUCLEOTIDE SEQUENCE [LARGE SCALE GENOMIC DNA]</scope>
    <source>
        <strain evidence="4 7">NCTC8129</strain>
    </source>
</reference>
<dbReference type="EMBL" id="PDEB01000004">
    <property type="protein sequence ID" value="PEH44607.1"/>
    <property type="molecule type" value="Genomic_DNA"/>
</dbReference>
<reference evidence="2 5" key="2">
    <citation type="submission" date="2017-09" db="EMBL/GenBank/DDBJ databases">
        <title>FDA dAtabase for Regulatory Grade micrObial Sequences (FDA-ARGOS): Supporting development and validation of Infectious Disease Dx tests.</title>
        <authorList>
            <person name="Minogue T."/>
            <person name="Wolcott M."/>
            <person name="Wasieloski L."/>
            <person name="Aguilar W."/>
            <person name="Moore D."/>
            <person name="Tallon L.J."/>
            <person name="Sadzewicz L."/>
            <person name="Ott S."/>
            <person name="Zhao X."/>
            <person name="Nagaraj S."/>
            <person name="Vavikolanu K."/>
            <person name="Aluvathingal J."/>
            <person name="Nadendla S."/>
            <person name="Sichtig H."/>
        </authorList>
    </citation>
    <scope>NUCLEOTIDE SEQUENCE [LARGE SCALE GENOMIC DNA]</scope>
    <source>
        <strain evidence="2 5">FDAARGOS_396</strain>
    </source>
</reference>
<dbReference type="AlphaFoldDB" id="A0A2A7SLS9"/>
<dbReference type="EMBL" id="LEPB01000004">
    <property type="protein sequence ID" value="RCA10504.1"/>
    <property type="molecule type" value="Genomic_DNA"/>
</dbReference>
<evidence type="ECO:0000313" key="2">
    <source>
        <dbReference type="EMBL" id="PEH44607.1"/>
    </source>
</evidence>
<evidence type="ECO:0000313" key="4">
    <source>
        <dbReference type="EMBL" id="STP30097.1"/>
    </source>
</evidence>
<keyword evidence="1" id="KW-0812">Transmembrane</keyword>
<evidence type="ECO:0000313" key="7">
    <source>
        <dbReference type="Proteomes" id="UP000254070"/>
    </source>
</evidence>
<name>A0A2A7SLS9_9ENTE</name>
<keyword evidence="1" id="KW-1133">Transmembrane helix</keyword>
<dbReference type="OrthoDB" id="2200141at2"/>
<feature type="transmembrane region" description="Helical" evidence="1">
    <location>
        <begin position="7"/>
        <end position="23"/>
    </location>
</feature>
<evidence type="ECO:0000313" key="3">
    <source>
        <dbReference type="EMBL" id="RCA10504.1"/>
    </source>
</evidence>
<evidence type="ECO:0000256" key="1">
    <source>
        <dbReference type="SAM" id="Phobius"/>
    </source>
</evidence>
<dbReference type="Proteomes" id="UP000252797">
    <property type="component" value="Unassembled WGS sequence"/>
</dbReference>
<dbReference type="Proteomes" id="UP000254070">
    <property type="component" value="Unassembled WGS sequence"/>
</dbReference>
<dbReference type="Proteomes" id="UP000220669">
    <property type="component" value="Unassembled WGS sequence"/>
</dbReference>
<dbReference type="GeneID" id="56743895"/>
<dbReference type="EMBL" id="UGIF01000002">
    <property type="protein sequence ID" value="STP30097.1"/>
    <property type="molecule type" value="Genomic_DNA"/>
</dbReference>
<dbReference type="RefSeq" id="WP_005875860.1">
    <property type="nucleotide sequence ID" value="NZ_CABGIQ010000033.1"/>
</dbReference>
<sequence length="72" mass="8750">MKSMRRLGLVLMVLFLGIVIGNFGIRPALLVFVPLFALWFMLWDEKKYRQSERRRHHDDPFYQESYYSSRHS</sequence>
<keyword evidence="1" id="KW-0472">Membrane</keyword>